<dbReference type="PANTHER" id="PTHR47501:SF5">
    <property type="entry name" value="HAT C-TERMINAL DIMERISATION DOMAIN-CONTAINING PROTEIN"/>
    <property type="match status" value="1"/>
</dbReference>
<reference evidence="2" key="1">
    <citation type="submission" date="2011-08" db="EMBL/GenBank/DDBJ databases">
        <title>The draft genome of Latimeria chalumnae.</title>
        <authorList>
            <person name="Di Palma F."/>
            <person name="Alfoldi J."/>
            <person name="Johnson J."/>
            <person name="Berlin A."/>
            <person name="Gnerre S."/>
            <person name="Jaffe D."/>
            <person name="MacCallum I."/>
            <person name="Young S."/>
            <person name="Walker B.J."/>
            <person name="Lander E."/>
            <person name="Lindblad-Toh K."/>
        </authorList>
    </citation>
    <scope>NUCLEOTIDE SEQUENCE [LARGE SCALE GENOMIC DNA]</scope>
    <source>
        <strain evidence="2">Wild caught</strain>
    </source>
</reference>
<reference evidence="1" key="2">
    <citation type="submission" date="2025-08" db="UniProtKB">
        <authorList>
            <consortium name="Ensembl"/>
        </authorList>
    </citation>
    <scope>IDENTIFICATION</scope>
</reference>
<dbReference type="GeneTree" id="ENSGT00530000064692"/>
<reference evidence="1" key="3">
    <citation type="submission" date="2025-09" db="UniProtKB">
        <authorList>
            <consortium name="Ensembl"/>
        </authorList>
    </citation>
    <scope>IDENTIFICATION</scope>
</reference>
<dbReference type="OMA" id="AWIANEY"/>
<dbReference type="PANTHER" id="PTHR47501">
    <property type="entry name" value="TRANSPOSASE-RELATED"/>
    <property type="match status" value="1"/>
</dbReference>
<dbReference type="InterPro" id="IPR012337">
    <property type="entry name" value="RNaseH-like_sf"/>
</dbReference>
<dbReference type="AlphaFoldDB" id="H3BGI3"/>
<evidence type="ECO:0008006" key="3">
    <source>
        <dbReference type="Google" id="ProtNLM"/>
    </source>
</evidence>
<evidence type="ECO:0000313" key="2">
    <source>
        <dbReference type="Proteomes" id="UP000008672"/>
    </source>
</evidence>
<sequence length="521" mass="59577">TNKKCRYICIEYAFKMQSSVDAQKQFERNLLNFMIETIQPLDIVKHPSFKQLVEGPNRKVMNCKTLTNHIDATYRTMRTTIIAHLTDIKSFFRMMYHWIDPTSLQLVSAALAYTLICGKHTFDVIVSLIDEVHTSFSLGDKVVHTITDNGSNFVKAFKEYGFQEEEDEESAEVDHKFRLISDMIDQPFQLLKHQHCTAHTLNLIAVYDIHKYLSCTSMSAVYCSSIAKCSVLWNKASCSCKAYEVIEDNANRKLIVSCVTQWNSFYNAVKMVMSIKHFSIVYDEMGTAKFKMHDITFLKEYCKVLKSLVMALDILQGKDKCYYGYLLPMLLMFMDCLQHSKADLKVATSLPDAIIISIHEQFTLLLDSTEGKPFQEAMLAAVTLPMFKLEDKHKHTKMVVNEEARKISSEAGTTLPLQQQESAVVCVDSYCDNFFDYQQPAPQAVDVVADKVNKFLSDSDISLACVSKYPNVREVFLKIPSSAPVERLFSFGIRVFVPICNRLSDKCVEELILLRYNKDIL</sequence>
<protein>
    <recommendedName>
        <fullName evidence="3">HAT C-terminal dimerisation domain-containing protein</fullName>
    </recommendedName>
</protein>
<accession>H3BGI3</accession>
<dbReference type="HOGENOM" id="CLU_013874_2_0_1"/>
<dbReference type="InParanoid" id="H3BGI3"/>
<dbReference type="eggNOG" id="ENOG502QUP8">
    <property type="taxonomic scope" value="Eukaryota"/>
</dbReference>
<dbReference type="Ensembl" id="ENSLACT00000021144.1">
    <property type="protein sequence ID" value="ENSLACP00000021004.1"/>
    <property type="gene ID" value="ENSLACG00000018455.1"/>
</dbReference>
<name>H3BGI3_LATCH</name>
<dbReference type="EMBL" id="AFYH01014366">
    <property type="status" value="NOT_ANNOTATED_CDS"/>
    <property type="molecule type" value="Genomic_DNA"/>
</dbReference>
<evidence type="ECO:0000313" key="1">
    <source>
        <dbReference type="Ensembl" id="ENSLACP00000021004.1"/>
    </source>
</evidence>
<proteinExistence type="predicted"/>
<organism evidence="1 2">
    <name type="scientific">Latimeria chalumnae</name>
    <name type="common">Coelacanth</name>
    <dbReference type="NCBI Taxonomy" id="7897"/>
    <lineage>
        <taxon>Eukaryota</taxon>
        <taxon>Metazoa</taxon>
        <taxon>Chordata</taxon>
        <taxon>Craniata</taxon>
        <taxon>Vertebrata</taxon>
        <taxon>Euteleostomi</taxon>
        <taxon>Coelacanthiformes</taxon>
        <taxon>Coelacanthidae</taxon>
        <taxon>Latimeria</taxon>
    </lineage>
</organism>
<dbReference type="Proteomes" id="UP000008672">
    <property type="component" value="Unassembled WGS sequence"/>
</dbReference>
<keyword evidence="2" id="KW-1185">Reference proteome</keyword>
<dbReference type="SUPFAM" id="SSF53098">
    <property type="entry name" value="Ribonuclease H-like"/>
    <property type="match status" value="1"/>
</dbReference>